<feature type="domain" description="Zinc-ribbon" evidence="3">
    <location>
        <begin position="2"/>
        <end position="24"/>
    </location>
</feature>
<dbReference type="RefSeq" id="WP_186875364.1">
    <property type="nucleotide sequence ID" value="NZ_JACOPF010000001.1"/>
</dbReference>
<comment type="caution">
    <text evidence="4">The sequence shown here is derived from an EMBL/GenBank/DDBJ whole genome shotgun (WGS) entry which is preliminary data.</text>
</comment>
<dbReference type="AlphaFoldDB" id="A0A923RPS1"/>
<feature type="compositionally biased region" description="Basic and acidic residues" evidence="1">
    <location>
        <begin position="147"/>
        <end position="157"/>
    </location>
</feature>
<dbReference type="Pfam" id="PF13240">
    <property type="entry name" value="Zn_Ribbon_1"/>
    <property type="match status" value="1"/>
</dbReference>
<feature type="compositionally biased region" description="Basic and acidic residues" evidence="1">
    <location>
        <begin position="124"/>
        <end position="139"/>
    </location>
</feature>
<feature type="compositionally biased region" description="Low complexity" evidence="1">
    <location>
        <begin position="40"/>
        <end position="82"/>
    </location>
</feature>
<feature type="region of interest" description="Disordered" evidence="1">
    <location>
        <begin position="117"/>
        <end position="162"/>
    </location>
</feature>
<sequence length="299" mass="32820">MFCRNCGTQVNDGTKFCPNCGTPVEVPDNAQNSGGAQPAGQYQQSNNQGQYQQPNRGQQANGSQPYYQQPNGQQYYQPAGGKPPKKSKKPLIFIIIAIVVLIAVIVGVVFAVKGCSNDSGRSSGDSKKSEASSDSSDKKDEDEDAKEEQKEEKREESSFEEPIAKLMQGIEEQDGEIMLSAFSDGTIEVLSEESGYNETELADYLEEMFMDSMGTDIKVGGYQVDYEVRSVDELTEDDIAVIQDEFDSAGVYETVEEGKSVDVLMIIGMEAITDETYTDGMVLQVVKIDGKWYLDPTSM</sequence>
<evidence type="ECO:0000259" key="3">
    <source>
        <dbReference type="Pfam" id="PF13240"/>
    </source>
</evidence>
<proteinExistence type="predicted"/>
<dbReference type="Proteomes" id="UP000652477">
    <property type="component" value="Unassembled WGS sequence"/>
</dbReference>
<feature type="region of interest" description="Disordered" evidence="1">
    <location>
        <begin position="28"/>
        <end position="83"/>
    </location>
</feature>
<keyword evidence="5" id="KW-1185">Reference proteome</keyword>
<gene>
    <name evidence="4" type="ORF">H8S37_07515</name>
</gene>
<dbReference type="EMBL" id="JACOPF010000001">
    <property type="protein sequence ID" value="MBC5688770.1"/>
    <property type="molecule type" value="Genomic_DNA"/>
</dbReference>
<keyword evidence="2" id="KW-1133">Transmembrane helix</keyword>
<evidence type="ECO:0000313" key="5">
    <source>
        <dbReference type="Proteomes" id="UP000652477"/>
    </source>
</evidence>
<protein>
    <submittedName>
        <fullName evidence="4">Zinc-ribbon domain-containing protein</fullName>
    </submittedName>
</protein>
<evidence type="ECO:0000256" key="2">
    <source>
        <dbReference type="SAM" id="Phobius"/>
    </source>
</evidence>
<evidence type="ECO:0000256" key="1">
    <source>
        <dbReference type="SAM" id="MobiDB-lite"/>
    </source>
</evidence>
<reference evidence="4" key="1">
    <citation type="submission" date="2020-08" db="EMBL/GenBank/DDBJ databases">
        <title>Genome public.</title>
        <authorList>
            <person name="Liu C."/>
            <person name="Sun Q."/>
        </authorList>
    </citation>
    <scope>NUCLEOTIDE SEQUENCE</scope>
    <source>
        <strain evidence="4">NSJ-55</strain>
    </source>
</reference>
<organism evidence="4 5">
    <name type="scientific">Mediterraneibacter hominis</name>
    <dbReference type="NCBI Taxonomy" id="2763054"/>
    <lineage>
        <taxon>Bacteria</taxon>
        <taxon>Bacillati</taxon>
        <taxon>Bacillota</taxon>
        <taxon>Clostridia</taxon>
        <taxon>Lachnospirales</taxon>
        <taxon>Lachnospiraceae</taxon>
        <taxon>Mediterraneibacter</taxon>
    </lineage>
</organism>
<keyword evidence="2" id="KW-0472">Membrane</keyword>
<name>A0A923RPS1_9FIRM</name>
<dbReference type="SUPFAM" id="SSF81995">
    <property type="entry name" value="beta-sandwich domain of Sec23/24"/>
    <property type="match status" value="1"/>
</dbReference>
<accession>A0A923RPS1</accession>
<feature type="transmembrane region" description="Helical" evidence="2">
    <location>
        <begin position="91"/>
        <end position="112"/>
    </location>
</feature>
<keyword evidence="2" id="KW-0812">Transmembrane</keyword>
<evidence type="ECO:0000313" key="4">
    <source>
        <dbReference type="EMBL" id="MBC5688770.1"/>
    </source>
</evidence>
<dbReference type="InterPro" id="IPR026870">
    <property type="entry name" value="Zinc_ribbon_dom"/>
</dbReference>